<dbReference type="SUPFAM" id="SSF159894">
    <property type="entry name" value="YgaC/TfoX-N like"/>
    <property type="match status" value="1"/>
</dbReference>
<accession>A0ABT5KJQ0</accession>
<keyword evidence="2" id="KW-0472">Membrane</keyword>
<dbReference type="InterPro" id="IPR047525">
    <property type="entry name" value="TfoX-like"/>
</dbReference>
<evidence type="ECO:0000256" key="1">
    <source>
        <dbReference type="SAM" id="MobiDB-lite"/>
    </source>
</evidence>
<proteinExistence type="predicted"/>
<organism evidence="4 5">
    <name type="scientific">Roseateles albus</name>
    <dbReference type="NCBI Taxonomy" id="2987525"/>
    <lineage>
        <taxon>Bacteria</taxon>
        <taxon>Pseudomonadati</taxon>
        <taxon>Pseudomonadota</taxon>
        <taxon>Betaproteobacteria</taxon>
        <taxon>Burkholderiales</taxon>
        <taxon>Sphaerotilaceae</taxon>
        <taxon>Roseateles</taxon>
    </lineage>
</organism>
<dbReference type="PANTHER" id="PTHR36121">
    <property type="entry name" value="PROTEIN SXY"/>
    <property type="match status" value="1"/>
</dbReference>
<feature type="compositionally biased region" description="Basic residues" evidence="1">
    <location>
        <begin position="109"/>
        <end position="119"/>
    </location>
</feature>
<evidence type="ECO:0000256" key="2">
    <source>
        <dbReference type="SAM" id="Phobius"/>
    </source>
</evidence>
<dbReference type="PANTHER" id="PTHR36121:SF1">
    <property type="entry name" value="PROTEIN SXY"/>
    <property type="match status" value="1"/>
</dbReference>
<keyword evidence="2" id="KW-1133">Transmembrane helix</keyword>
<evidence type="ECO:0000259" key="3">
    <source>
        <dbReference type="Pfam" id="PF04993"/>
    </source>
</evidence>
<dbReference type="Pfam" id="PF04993">
    <property type="entry name" value="TfoX_N"/>
    <property type="match status" value="1"/>
</dbReference>
<protein>
    <submittedName>
        <fullName evidence="4">TfoX/Sxy family protein</fullName>
    </submittedName>
</protein>
<keyword evidence="2" id="KW-0812">Transmembrane</keyword>
<dbReference type="Gene3D" id="3.30.1460.30">
    <property type="entry name" value="YgaC/TfoX-N like chaperone"/>
    <property type="match status" value="1"/>
</dbReference>
<evidence type="ECO:0000313" key="5">
    <source>
        <dbReference type="Proteomes" id="UP001221189"/>
    </source>
</evidence>
<reference evidence="4 5" key="1">
    <citation type="submission" date="2022-10" db="EMBL/GenBank/DDBJ databases">
        <title>Paucibacter sp. hw1 Genome sequencing.</title>
        <authorList>
            <person name="Park S."/>
        </authorList>
    </citation>
    <scope>NUCLEOTIDE SEQUENCE [LARGE SCALE GENOMIC DNA]</scope>
    <source>
        <strain evidence="5">hw1</strain>
    </source>
</reference>
<dbReference type="EMBL" id="JAQQXT010000018">
    <property type="protein sequence ID" value="MDC8774159.1"/>
    <property type="molecule type" value="Genomic_DNA"/>
</dbReference>
<dbReference type="Proteomes" id="UP001221189">
    <property type="component" value="Unassembled WGS sequence"/>
</dbReference>
<dbReference type="RefSeq" id="WP_273602204.1">
    <property type="nucleotide sequence ID" value="NZ_JAQQXT010000018.1"/>
</dbReference>
<feature type="transmembrane region" description="Helical" evidence="2">
    <location>
        <begin position="29"/>
        <end position="48"/>
    </location>
</feature>
<feature type="domain" description="TfoX N-terminal" evidence="3">
    <location>
        <begin position="12"/>
        <end position="104"/>
    </location>
</feature>
<evidence type="ECO:0000313" key="4">
    <source>
        <dbReference type="EMBL" id="MDC8774159.1"/>
    </source>
</evidence>
<sequence>MASKELLDHCMELLAPLGPLRSRRMFGGWGIYAGDFFIAIIAFDQLYLKADAQTRPLFEAAGCAPFQYEREGQVMRLNYFVAPEEAMESPALMDAWGRLALGAALRAGTAKKPHQKSKPKTGTAKPGAKMATKRQA</sequence>
<comment type="caution">
    <text evidence="4">The sequence shown here is derived from an EMBL/GenBank/DDBJ whole genome shotgun (WGS) entry which is preliminary data.</text>
</comment>
<name>A0ABT5KJQ0_9BURK</name>
<feature type="region of interest" description="Disordered" evidence="1">
    <location>
        <begin position="107"/>
        <end position="136"/>
    </location>
</feature>
<keyword evidence="5" id="KW-1185">Reference proteome</keyword>
<dbReference type="InterPro" id="IPR007076">
    <property type="entry name" value="TfoX_N"/>
</dbReference>
<gene>
    <name evidence="4" type="ORF">PRZ03_21570</name>
</gene>